<name>A0A6J2U4G6_DROLE</name>
<dbReference type="GO" id="GO:0005694">
    <property type="term" value="C:chromosome"/>
    <property type="evidence" value="ECO:0007669"/>
    <property type="project" value="UniProtKB-ARBA"/>
</dbReference>
<dbReference type="InterPro" id="IPR016197">
    <property type="entry name" value="Chromo-like_dom_sf"/>
</dbReference>
<dbReference type="GO" id="GO:0005525">
    <property type="term" value="F:GTP binding"/>
    <property type="evidence" value="ECO:0007669"/>
    <property type="project" value="UniProtKB-KW"/>
</dbReference>
<dbReference type="Pfam" id="PF01393">
    <property type="entry name" value="Chromo_shadow"/>
    <property type="match status" value="1"/>
</dbReference>
<feature type="binding site" evidence="7">
    <location>
        <position position="66"/>
    </location>
    <ligand>
        <name>GTP</name>
        <dbReference type="ChEBI" id="CHEBI:37565"/>
    </ligand>
</feature>
<evidence type="ECO:0000256" key="8">
    <source>
        <dbReference type="PIRSR" id="PIRSR606689-2"/>
    </source>
</evidence>
<reference evidence="11" key="1">
    <citation type="submission" date="2025-08" db="UniProtKB">
        <authorList>
            <consortium name="RefSeq"/>
        </authorList>
    </citation>
    <scope>IDENTIFICATION</scope>
    <source>
        <strain evidence="11">11010-0011.00</strain>
        <tissue evidence="11">Whole body</tissue>
    </source>
</reference>
<keyword evidence="10" id="KW-1185">Reference proteome</keyword>
<evidence type="ECO:0000256" key="4">
    <source>
        <dbReference type="ARBA" id="ARBA00022741"/>
    </source>
</evidence>
<dbReference type="RefSeq" id="XP_030382383.1">
    <property type="nucleotide sequence ID" value="XM_030526523.1"/>
</dbReference>
<dbReference type="Gene3D" id="2.40.50.40">
    <property type="match status" value="1"/>
</dbReference>
<keyword evidence="3" id="KW-0449">Lipoprotein</keyword>
<gene>
    <name evidence="11" type="primary">LOC115629919</name>
</gene>
<dbReference type="SUPFAM" id="SSF52540">
    <property type="entry name" value="P-loop containing nucleoside triphosphate hydrolases"/>
    <property type="match status" value="1"/>
</dbReference>
<sequence length="331" mass="37596">MPTTRPTHYKALLLGSSGSGKTELGHLLSGRPRDVDDQEQTNGVRCYRCRRRAPQDVELALTEVGGNADMQRLWPHYYASTHALIYCFNLAAGYAELQASFELLQRCLRHEALRGKAVLLVATRLSEGVQLYDVEHAFGLEALARSCGCPLHLCHLAEIADATDVWRGMDWLQRQLLQQSTTLLQRIKYDVNMQSWQQRSRAILSSGKLAQVRRQRFRRQHRKVGSCLLLFWYSQLYLMSHGLCSTALAADMAEESVMGVRLSRKGDVIFGWDVGLVPECITGVEKCGKNELWFLVRWKGCQTLEAVPAEIMNKKYPAVVIAFYEKHVRLL</sequence>
<dbReference type="Proteomes" id="UP000504634">
    <property type="component" value="Unplaced"/>
</dbReference>
<proteinExistence type="inferred from homology"/>
<dbReference type="GO" id="GO:0003924">
    <property type="term" value="F:GTPase activity"/>
    <property type="evidence" value="ECO:0007669"/>
    <property type="project" value="InterPro"/>
</dbReference>
<keyword evidence="5 7" id="KW-0342">GTP-binding</keyword>
<evidence type="ECO:0000256" key="7">
    <source>
        <dbReference type="PIRSR" id="PIRSR606689-1"/>
    </source>
</evidence>
<dbReference type="PANTHER" id="PTHR45697">
    <property type="entry name" value="ADP-RIBOSYLATION FACTOR-LIKE PROTEIN 2-RELATED"/>
    <property type="match status" value="1"/>
</dbReference>
<keyword evidence="4 7" id="KW-0547">Nucleotide-binding</keyword>
<keyword evidence="6" id="KW-0539">Nucleus</keyword>
<evidence type="ECO:0000259" key="9">
    <source>
        <dbReference type="SMART" id="SM00300"/>
    </source>
</evidence>
<dbReference type="InterPro" id="IPR044612">
    <property type="entry name" value="ARL2/3"/>
</dbReference>
<dbReference type="OrthoDB" id="14717at2759"/>
<dbReference type="Pfam" id="PF00025">
    <property type="entry name" value="Arf"/>
    <property type="match status" value="1"/>
</dbReference>
<dbReference type="SMART" id="SM00300">
    <property type="entry name" value="ChSh"/>
    <property type="match status" value="1"/>
</dbReference>
<evidence type="ECO:0000256" key="1">
    <source>
        <dbReference type="ARBA" id="ARBA00004123"/>
    </source>
</evidence>
<protein>
    <submittedName>
        <fullName evidence="11">Uncharacterized protein LOC115629919</fullName>
    </submittedName>
</protein>
<dbReference type="CDD" id="cd00034">
    <property type="entry name" value="CSD"/>
    <property type="match status" value="1"/>
</dbReference>
<feature type="binding site" evidence="8">
    <location>
        <position position="41"/>
    </location>
    <ligand>
        <name>Mg(2+)</name>
        <dbReference type="ChEBI" id="CHEBI:18420"/>
    </ligand>
</feature>
<keyword evidence="8" id="KW-0460">Magnesium</keyword>
<evidence type="ECO:0000256" key="2">
    <source>
        <dbReference type="ARBA" id="ARBA00010290"/>
    </source>
</evidence>
<dbReference type="InterPro" id="IPR008251">
    <property type="entry name" value="Chromo_shadow_dom"/>
</dbReference>
<evidence type="ECO:0000313" key="11">
    <source>
        <dbReference type="RefSeq" id="XP_030382383.1"/>
    </source>
</evidence>
<organism evidence="10 11">
    <name type="scientific">Drosophila lebanonensis</name>
    <name type="common">Fruit fly</name>
    <name type="synonym">Scaptodrosophila lebanonensis</name>
    <dbReference type="NCBI Taxonomy" id="7225"/>
    <lineage>
        <taxon>Eukaryota</taxon>
        <taxon>Metazoa</taxon>
        <taxon>Ecdysozoa</taxon>
        <taxon>Arthropoda</taxon>
        <taxon>Hexapoda</taxon>
        <taxon>Insecta</taxon>
        <taxon>Pterygota</taxon>
        <taxon>Neoptera</taxon>
        <taxon>Endopterygota</taxon>
        <taxon>Diptera</taxon>
        <taxon>Brachycera</taxon>
        <taxon>Muscomorpha</taxon>
        <taxon>Ephydroidea</taxon>
        <taxon>Drosophilidae</taxon>
        <taxon>Scaptodrosophila</taxon>
    </lineage>
</organism>
<evidence type="ECO:0000256" key="3">
    <source>
        <dbReference type="ARBA" id="ARBA00022707"/>
    </source>
</evidence>
<dbReference type="GeneID" id="115629919"/>
<comment type="subcellular location">
    <subcellularLocation>
        <location evidence="1">Nucleus</location>
    </subcellularLocation>
</comment>
<dbReference type="GO" id="GO:0005634">
    <property type="term" value="C:nucleus"/>
    <property type="evidence" value="ECO:0007669"/>
    <property type="project" value="UniProtKB-SubCell"/>
</dbReference>
<dbReference type="GO" id="GO:0046872">
    <property type="term" value="F:metal ion binding"/>
    <property type="evidence" value="ECO:0007669"/>
    <property type="project" value="UniProtKB-KW"/>
</dbReference>
<dbReference type="AlphaFoldDB" id="A0A6J2U4G6"/>
<feature type="binding site" evidence="7">
    <location>
        <begin position="15"/>
        <end position="22"/>
    </location>
    <ligand>
        <name>GTP</name>
        <dbReference type="ChEBI" id="CHEBI:37565"/>
    </ligand>
</feature>
<evidence type="ECO:0000256" key="6">
    <source>
        <dbReference type="ARBA" id="ARBA00023242"/>
    </source>
</evidence>
<dbReference type="InterPro" id="IPR006689">
    <property type="entry name" value="Small_GTPase_ARF/SAR"/>
</dbReference>
<dbReference type="InterPro" id="IPR027417">
    <property type="entry name" value="P-loop_NTPase"/>
</dbReference>
<feature type="binding site" evidence="8">
    <location>
        <position position="22"/>
    </location>
    <ligand>
        <name>Mg(2+)</name>
        <dbReference type="ChEBI" id="CHEBI:18420"/>
    </ligand>
</feature>
<accession>A0A6J2U4G6</accession>
<keyword evidence="3" id="KW-0519">Myristate</keyword>
<feature type="domain" description="Chromo shadow" evidence="9">
    <location>
        <begin position="270"/>
        <end position="330"/>
    </location>
</feature>
<evidence type="ECO:0000256" key="5">
    <source>
        <dbReference type="ARBA" id="ARBA00023134"/>
    </source>
</evidence>
<evidence type="ECO:0000313" key="10">
    <source>
        <dbReference type="Proteomes" id="UP000504634"/>
    </source>
</evidence>
<dbReference type="Gene3D" id="3.40.50.300">
    <property type="entry name" value="P-loop containing nucleotide triphosphate hydrolases"/>
    <property type="match status" value="1"/>
</dbReference>
<dbReference type="SUPFAM" id="SSF54160">
    <property type="entry name" value="Chromo domain-like"/>
    <property type="match status" value="1"/>
</dbReference>
<keyword evidence="8" id="KW-0479">Metal-binding</keyword>
<comment type="similarity">
    <text evidence="2">Belongs to the small GTPase superfamily. Arf family.</text>
</comment>